<accession>A0ABR2QDZ2</accession>
<name>A0ABR2QDZ2_9ROSI</name>
<comment type="caution">
    <text evidence="1">The sequence shown here is derived from an EMBL/GenBank/DDBJ whole genome shotgun (WGS) entry which is preliminary data.</text>
</comment>
<dbReference type="EMBL" id="JBBPBN010000040">
    <property type="protein sequence ID" value="KAK8998893.1"/>
    <property type="molecule type" value="Genomic_DNA"/>
</dbReference>
<evidence type="ECO:0000313" key="2">
    <source>
        <dbReference type="Proteomes" id="UP001396334"/>
    </source>
</evidence>
<reference evidence="1 2" key="1">
    <citation type="journal article" date="2024" name="G3 (Bethesda)">
        <title>Genome assembly of Hibiscus sabdariffa L. provides insights into metabolisms of medicinal natural products.</title>
        <authorList>
            <person name="Kim T."/>
        </authorList>
    </citation>
    <scope>NUCLEOTIDE SEQUENCE [LARGE SCALE GENOMIC DNA]</scope>
    <source>
        <strain evidence="1">TK-2024</strain>
        <tissue evidence="1">Old leaves</tissue>
    </source>
</reference>
<protein>
    <submittedName>
        <fullName evidence="1">Uncharacterized protein</fullName>
    </submittedName>
</protein>
<proteinExistence type="predicted"/>
<keyword evidence="2" id="KW-1185">Reference proteome</keyword>
<organism evidence="1 2">
    <name type="scientific">Hibiscus sabdariffa</name>
    <name type="common">roselle</name>
    <dbReference type="NCBI Taxonomy" id="183260"/>
    <lineage>
        <taxon>Eukaryota</taxon>
        <taxon>Viridiplantae</taxon>
        <taxon>Streptophyta</taxon>
        <taxon>Embryophyta</taxon>
        <taxon>Tracheophyta</taxon>
        <taxon>Spermatophyta</taxon>
        <taxon>Magnoliopsida</taxon>
        <taxon>eudicotyledons</taxon>
        <taxon>Gunneridae</taxon>
        <taxon>Pentapetalae</taxon>
        <taxon>rosids</taxon>
        <taxon>malvids</taxon>
        <taxon>Malvales</taxon>
        <taxon>Malvaceae</taxon>
        <taxon>Malvoideae</taxon>
        <taxon>Hibiscus</taxon>
    </lineage>
</organism>
<gene>
    <name evidence="1" type="ORF">V6N11_070072</name>
</gene>
<dbReference type="Proteomes" id="UP001396334">
    <property type="component" value="Unassembled WGS sequence"/>
</dbReference>
<evidence type="ECO:0000313" key="1">
    <source>
        <dbReference type="EMBL" id="KAK8998893.1"/>
    </source>
</evidence>
<sequence length="103" mass="11728">MRSREVFWQKNQLWEDMIDACRQEGMVSVKIDEVEGGGSQEGSILCCMNILRHDMMDVPSNIEVMQSVLSPEERIVAMAWKTKQGHGRPHNVFTSSMLLTTSL</sequence>